<feature type="compositionally biased region" description="Polar residues" evidence="1">
    <location>
        <begin position="73"/>
        <end position="85"/>
    </location>
</feature>
<evidence type="ECO:0000256" key="1">
    <source>
        <dbReference type="SAM" id="MobiDB-lite"/>
    </source>
</evidence>
<dbReference type="EMBL" id="VOIH02000001">
    <property type="protein sequence ID" value="KAF3457427.1"/>
    <property type="molecule type" value="Genomic_DNA"/>
</dbReference>
<evidence type="ECO:0000313" key="3">
    <source>
        <dbReference type="Proteomes" id="UP000796880"/>
    </source>
</evidence>
<gene>
    <name evidence="2" type="ORF">FNV43_RR02085</name>
</gene>
<feature type="compositionally biased region" description="Low complexity" evidence="1">
    <location>
        <begin position="86"/>
        <end position="98"/>
    </location>
</feature>
<dbReference type="Proteomes" id="UP000796880">
    <property type="component" value="Unassembled WGS sequence"/>
</dbReference>
<accession>A0A8K0HQU3</accession>
<reference evidence="2" key="1">
    <citation type="submission" date="2020-03" db="EMBL/GenBank/DDBJ databases">
        <title>A high-quality chromosome-level genome assembly of a woody plant with both climbing and erect habits, Rhamnella rubrinervis.</title>
        <authorList>
            <person name="Lu Z."/>
            <person name="Yang Y."/>
            <person name="Zhu X."/>
            <person name="Sun Y."/>
        </authorList>
    </citation>
    <scope>NUCLEOTIDE SEQUENCE</scope>
    <source>
        <strain evidence="2">BYM</strain>
        <tissue evidence="2">Leaf</tissue>
    </source>
</reference>
<organism evidence="2 3">
    <name type="scientific">Rhamnella rubrinervis</name>
    <dbReference type="NCBI Taxonomy" id="2594499"/>
    <lineage>
        <taxon>Eukaryota</taxon>
        <taxon>Viridiplantae</taxon>
        <taxon>Streptophyta</taxon>
        <taxon>Embryophyta</taxon>
        <taxon>Tracheophyta</taxon>
        <taxon>Spermatophyta</taxon>
        <taxon>Magnoliopsida</taxon>
        <taxon>eudicotyledons</taxon>
        <taxon>Gunneridae</taxon>
        <taxon>Pentapetalae</taxon>
        <taxon>rosids</taxon>
        <taxon>fabids</taxon>
        <taxon>Rosales</taxon>
        <taxon>Rhamnaceae</taxon>
        <taxon>rhamnoid group</taxon>
        <taxon>Rhamneae</taxon>
        <taxon>Rhamnella</taxon>
    </lineage>
</organism>
<protein>
    <submittedName>
        <fullName evidence="2">Uncharacterized protein</fullName>
    </submittedName>
</protein>
<feature type="region of interest" description="Disordered" evidence="1">
    <location>
        <begin position="72"/>
        <end position="98"/>
    </location>
</feature>
<comment type="caution">
    <text evidence="2">The sequence shown here is derived from an EMBL/GenBank/DDBJ whole genome shotgun (WGS) entry which is preliminary data.</text>
</comment>
<sequence>MNKHSSFPLPSALCMIEGCFDTDSVLVGRGKVSSNRDVTRILGAFNAPALIHHLGRLFTEIEEFSNLDALGYSPSTPTRSPDSEFSSNSSMPPNAAAGAGRSDFPLVLTPLAQHFPSPDLKTELDDLSWINIGTPVHRGQIILSYSEVEVEGEGIEAGSTVPAEGETDDVVVVDIPASNFPDLKDYELKDLLSTIFEAEVERLRYFCEIPYSVTFRMPEKREWPLQRREGEIAVHSASLEVGLSFLMPAVIRSKFKILEKVSAGHPLATEEVDPSVVDAIKNIKAGKHPASELTTEGTLLNRGGWPAALANQQHHPSP</sequence>
<dbReference type="AlphaFoldDB" id="A0A8K0HQU3"/>
<name>A0A8K0HQU3_9ROSA</name>
<keyword evidence="3" id="KW-1185">Reference proteome</keyword>
<proteinExistence type="predicted"/>
<evidence type="ECO:0000313" key="2">
    <source>
        <dbReference type="EMBL" id="KAF3457427.1"/>
    </source>
</evidence>